<dbReference type="RefSeq" id="WP_046584093.1">
    <property type="nucleotide sequence ID" value="NZ_LAVA02000061.1"/>
</dbReference>
<feature type="domain" description="HNH nuclease" evidence="1">
    <location>
        <begin position="152"/>
        <end position="214"/>
    </location>
</feature>
<dbReference type="GO" id="GO:0004519">
    <property type="term" value="F:endonuclease activity"/>
    <property type="evidence" value="ECO:0007669"/>
    <property type="project" value="UniProtKB-KW"/>
</dbReference>
<evidence type="ECO:0000313" key="2">
    <source>
        <dbReference type="EMBL" id="OIJ65224.1"/>
    </source>
</evidence>
<dbReference type="Proteomes" id="UP000034196">
    <property type="component" value="Unassembled WGS sequence"/>
</dbReference>
<dbReference type="STRING" id="1428628.WN71_024670"/>
<keyword evidence="2" id="KW-0378">Hydrolase</keyword>
<sequence length="244" mass="27023">MARIDWTRDELLLACALVAENGWHELRTADQQVQDLSRLLRRLPLHDGAAADPKFRSPGSVSLKTGNIVTARAEYGGAPMKGGRLTNEVVADFTDRPDEMLAAARALRAGLASAETIGIPAQEGEADGAREGRLLRRWALHRERNKPLRDRKIRAVLAEGGTLHCEVCAFDFTAAYGGLGDGYIEVHHRLPLHISGVTDTRIEDLALLCANCHRMCHRSFLGESWRTPADLRRQMPKPDEMPPH</sequence>
<dbReference type="CDD" id="cd00085">
    <property type="entry name" value="HNHc"/>
    <property type="match status" value="1"/>
</dbReference>
<dbReference type="GO" id="GO:0008270">
    <property type="term" value="F:zinc ion binding"/>
    <property type="evidence" value="ECO:0007669"/>
    <property type="project" value="InterPro"/>
</dbReference>
<evidence type="ECO:0000259" key="1">
    <source>
        <dbReference type="SMART" id="SM00507"/>
    </source>
</evidence>
<comment type="caution">
    <text evidence="2">The sequence shown here is derived from an EMBL/GenBank/DDBJ whole genome shotgun (WGS) entry which is preliminary data.</text>
</comment>
<dbReference type="InterPro" id="IPR003615">
    <property type="entry name" value="HNH_nuc"/>
</dbReference>
<evidence type="ECO:0000313" key="3">
    <source>
        <dbReference type="Proteomes" id="UP000034196"/>
    </source>
</evidence>
<keyword evidence="2" id="KW-0255">Endonuclease</keyword>
<dbReference type="Pfam" id="PF01844">
    <property type="entry name" value="HNH"/>
    <property type="match status" value="1"/>
</dbReference>
<proteinExistence type="predicted"/>
<dbReference type="SMART" id="SM00507">
    <property type="entry name" value="HNHc"/>
    <property type="match status" value="1"/>
</dbReference>
<dbReference type="EMBL" id="LAVA02000061">
    <property type="protein sequence ID" value="OIJ65224.1"/>
    <property type="molecule type" value="Genomic_DNA"/>
</dbReference>
<name>A0A1J4NSF0_9ACTN</name>
<accession>A0A1J4NSF0</accession>
<dbReference type="OrthoDB" id="9802640at2"/>
<gene>
    <name evidence="2" type="ORF">WN71_024670</name>
</gene>
<dbReference type="InterPro" id="IPR002711">
    <property type="entry name" value="HNH"/>
</dbReference>
<keyword evidence="2" id="KW-0540">Nuclease</keyword>
<keyword evidence="3" id="KW-1185">Reference proteome</keyword>
<protein>
    <submittedName>
        <fullName evidence="2">HNH endonuclease</fullName>
    </submittedName>
</protein>
<organism evidence="2 3">
    <name type="scientific">Streptomyces mangrovisoli</name>
    <dbReference type="NCBI Taxonomy" id="1428628"/>
    <lineage>
        <taxon>Bacteria</taxon>
        <taxon>Bacillati</taxon>
        <taxon>Actinomycetota</taxon>
        <taxon>Actinomycetes</taxon>
        <taxon>Kitasatosporales</taxon>
        <taxon>Streptomycetaceae</taxon>
        <taxon>Streptomyces</taxon>
    </lineage>
</organism>
<dbReference type="AlphaFoldDB" id="A0A1J4NSF0"/>
<reference evidence="2" key="1">
    <citation type="submission" date="2016-10" db="EMBL/GenBank/DDBJ databases">
        <title>Genome sequence of Streptomyces mangrovisoli MUSC 149.</title>
        <authorList>
            <person name="Lee L.-H."/>
            <person name="Ser H.-L."/>
        </authorList>
    </citation>
    <scope>NUCLEOTIDE SEQUENCE [LARGE SCALE GENOMIC DNA]</scope>
    <source>
        <strain evidence="2">MUSC 149</strain>
    </source>
</reference>
<dbReference type="GO" id="GO:0003676">
    <property type="term" value="F:nucleic acid binding"/>
    <property type="evidence" value="ECO:0007669"/>
    <property type="project" value="InterPro"/>
</dbReference>